<dbReference type="AlphaFoldDB" id="A0A9W4I7F8"/>
<keyword evidence="2 3" id="KW-0040">ANK repeat</keyword>
<organism evidence="5 6">
    <name type="scientific">Penicillium salamii</name>
    <dbReference type="NCBI Taxonomy" id="1612424"/>
    <lineage>
        <taxon>Eukaryota</taxon>
        <taxon>Fungi</taxon>
        <taxon>Dikarya</taxon>
        <taxon>Ascomycota</taxon>
        <taxon>Pezizomycotina</taxon>
        <taxon>Eurotiomycetes</taxon>
        <taxon>Eurotiomycetidae</taxon>
        <taxon>Eurotiales</taxon>
        <taxon>Aspergillaceae</taxon>
        <taxon>Penicillium</taxon>
    </lineage>
</organism>
<dbReference type="OrthoDB" id="9876299at2759"/>
<feature type="compositionally biased region" description="Polar residues" evidence="4">
    <location>
        <begin position="129"/>
        <end position="140"/>
    </location>
</feature>
<evidence type="ECO:0000313" key="6">
    <source>
        <dbReference type="Proteomes" id="UP001152592"/>
    </source>
</evidence>
<protein>
    <submittedName>
        <fullName evidence="5">Uncharacterized protein</fullName>
    </submittedName>
</protein>
<dbReference type="EMBL" id="CAJVPD010000011">
    <property type="protein sequence ID" value="CAG8231894.1"/>
    <property type="molecule type" value="Genomic_DNA"/>
</dbReference>
<dbReference type="Pfam" id="PF12796">
    <property type="entry name" value="Ank_2"/>
    <property type="match status" value="1"/>
</dbReference>
<evidence type="ECO:0000313" key="5">
    <source>
        <dbReference type="EMBL" id="CAG8231894.1"/>
    </source>
</evidence>
<feature type="region of interest" description="Disordered" evidence="4">
    <location>
        <begin position="152"/>
        <end position="192"/>
    </location>
</feature>
<accession>A0A9W4I7F8</accession>
<feature type="compositionally biased region" description="Basic residues" evidence="4">
    <location>
        <begin position="54"/>
        <end position="64"/>
    </location>
</feature>
<dbReference type="InterPro" id="IPR002110">
    <property type="entry name" value="Ankyrin_rpt"/>
</dbReference>
<proteinExistence type="predicted"/>
<feature type="repeat" description="ANK" evidence="3">
    <location>
        <begin position="301"/>
        <end position="331"/>
    </location>
</feature>
<dbReference type="SUPFAM" id="SSF48403">
    <property type="entry name" value="Ankyrin repeat"/>
    <property type="match status" value="1"/>
</dbReference>
<evidence type="ECO:0000256" key="1">
    <source>
        <dbReference type="ARBA" id="ARBA00022737"/>
    </source>
</evidence>
<dbReference type="InterPro" id="IPR036770">
    <property type="entry name" value="Ankyrin_rpt-contain_sf"/>
</dbReference>
<evidence type="ECO:0000256" key="4">
    <source>
        <dbReference type="SAM" id="MobiDB-lite"/>
    </source>
</evidence>
<feature type="region of interest" description="Disordered" evidence="4">
    <location>
        <begin position="29"/>
        <end position="140"/>
    </location>
</feature>
<evidence type="ECO:0000256" key="2">
    <source>
        <dbReference type="ARBA" id="ARBA00023043"/>
    </source>
</evidence>
<dbReference type="PROSITE" id="PS50297">
    <property type="entry name" value="ANK_REP_REGION"/>
    <property type="match status" value="1"/>
</dbReference>
<evidence type="ECO:0000256" key="3">
    <source>
        <dbReference type="PROSITE-ProRule" id="PRU00023"/>
    </source>
</evidence>
<dbReference type="SMART" id="SM00248">
    <property type="entry name" value="ANK"/>
    <property type="match status" value="6"/>
</dbReference>
<dbReference type="PANTHER" id="PTHR24198:SF165">
    <property type="entry name" value="ANKYRIN REPEAT-CONTAINING PROTEIN-RELATED"/>
    <property type="match status" value="1"/>
</dbReference>
<reference evidence="5" key="1">
    <citation type="submission" date="2021-07" db="EMBL/GenBank/DDBJ databases">
        <authorList>
            <person name="Branca A.L. A."/>
        </authorList>
    </citation>
    <scope>NUCLEOTIDE SEQUENCE</scope>
</reference>
<feature type="compositionally biased region" description="Basic and acidic residues" evidence="4">
    <location>
        <begin position="105"/>
        <end position="119"/>
    </location>
</feature>
<keyword evidence="1" id="KW-0677">Repeat</keyword>
<comment type="caution">
    <text evidence="5">The sequence shown here is derived from an EMBL/GenBank/DDBJ whole genome shotgun (WGS) entry which is preliminary data.</text>
</comment>
<feature type="compositionally biased region" description="Polar residues" evidence="4">
    <location>
        <begin position="157"/>
        <end position="166"/>
    </location>
</feature>
<dbReference type="Proteomes" id="UP001152592">
    <property type="component" value="Unassembled WGS sequence"/>
</dbReference>
<dbReference type="Gene3D" id="1.25.40.20">
    <property type="entry name" value="Ankyrin repeat-containing domain"/>
    <property type="match status" value="2"/>
</dbReference>
<dbReference type="PROSITE" id="PS50088">
    <property type="entry name" value="ANK_REPEAT"/>
    <property type="match status" value="1"/>
</dbReference>
<dbReference type="PANTHER" id="PTHR24198">
    <property type="entry name" value="ANKYRIN REPEAT AND PROTEIN KINASE DOMAIN-CONTAINING PROTEIN"/>
    <property type="match status" value="1"/>
</dbReference>
<name>A0A9W4I7F8_9EURO</name>
<sequence length="1206" mass="132079">MTSSSPLQGELARNFDKIRGLSVIRALRSRREKGSLGSYPVVPGDDFTSDLPSKRGRRLSRVAKGKQAVRGSPSYPRDSSKKRPKKSPREETLKRSLSFFWRENFTTKRGDNHQDEAKTKGKAKQAQTDNNSIVSVTSSHGSPALHLKLWPYDGSSEHNVPTQHSEGPSAVPRRQSHEHNRSTHCTPDSPRLRANPWLADLYELAAKGHETIGADPQRHSPSSISDGERPTIVIRADDADGFKNKIRGAKRVSTGRRKRKKRTNLVISAKLYEAIENHDTTAVLDCISKGVDINYSSVYGTPLHFAASYSSRADMVKLLLDNGANLHDESSETGNLNALMAACCVDDNAETIKLLLDAGADIDIRQPEDVSSAALTLCCVENREEYLSLLIRAGAPVNMQVRHRRYGSALAAASYCANVNLINILIESGADINMQLSQGAFGSALVAACVGEHLGNLQFLLEKGADVNLQLTNGVSGSALAAACAGPCTSKSIPLLLSAGADVNMSLSFGAFNDAMSVATFTGNSKAIRLLFQAGAKIPPLSATLIRRLVSHDPSCYDDLKFMESEYASAPLEVLELPIDCELALLADTWKDMTTFLSNMDILVRKKDTVELTTIKHYLSNTLVGPGGDLFRGVIRALQSPKNFFTDGTMMIDIPAVSCRETVVIECSASTPELLEIFTWLCLAVRTPVPGVIGLSRSKSELWSGPLGSIHEIDPIQLFTKFTRDNRCWHGLFNEAVIVPALGVKSQAPSRGLELDFMHMLRLSAVEYPVLVDSGLVLMGYSTVLIPIKETKDGMILWHLETANHDSQFKISEIKATKRKWLKVNSLEYLQSKRALLGWCSKADILLGTDQMSLDVTWSDAKVKASTWHWKGANLQVLAQTAAPVQVGAQMGVSFDRSLNTVRFAPSDNYLRCLKNSAVEQVVLYDVNTQRAWLVPLISVLHHMLLVYSRGILTEHRGSDPPKTSIGDPDNFASLKALADKGEVVLEQSGGELTIRELIMGFSVNLSKTSFQKPVRSEIYGYEFMDILMGSPRSELKKGRVRKDGLAWSPLLDGINCLFCSDLGDAIVGRRVPDSSPCNNVPMGSNFMVASMQSIDSLSVTHGAKAQPEFRKLSHTQFWQLSGSPFQVCGEHCHGNCWVCPEFLQCIRASQPSKKNNTVIPDHCDGALVFGAPQKGKMIASATLGTIFTKPPMKIKMFELPTRLKA</sequence>
<gene>
    <name evidence="5" type="ORF">PSALAMII_LOCUS295</name>
</gene>